<proteinExistence type="predicted"/>
<reference evidence="3 4" key="1">
    <citation type="submission" date="2019-04" db="EMBL/GenBank/DDBJ databases">
        <authorList>
            <person name="Alioto T."/>
            <person name="Alioto T."/>
        </authorList>
    </citation>
    <scope>NUCLEOTIDE SEQUENCE [LARGE SCALE GENOMIC DNA]</scope>
</reference>
<feature type="compositionally biased region" description="Gly residues" evidence="1">
    <location>
        <begin position="65"/>
        <end position="74"/>
    </location>
</feature>
<feature type="compositionally biased region" description="Low complexity" evidence="1">
    <location>
        <begin position="90"/>
        <end position="103"/>
    </location>
</feature>
<dbReference type="AlphaFoldDB" id="A0A5E4BQD7"/>
<dbReference type="EMBL" id="CABDUW010000545">
    <property type="protein sequence ID" value="VTJ71280.1"/>
    <property type="molecule type" value="Genomic_DNA"/>
</dbReference>
<dbReference type="Proteomes" id="UP000662637">
    <property type="component" value="Unassembled WGS sequence"/>
</dbReference>
<sequence length="145" mass="14953">MCAEKRAHSVLATPHPAPKPCLRTAPPPPRAPGPLPGRPGKYRARQAEPGSPQSSPEGGAREGARGAGGAGRGRAAGPTAPPPRVPARPPVARAAAAAEALAPRPRRAPAEQRTQVSGPAGRRPTPPPRSPARIPRPRPRRCRVS</sequence>
<keyword evidence="4" id="KW-1185">Reference proteome</keyword>
<gene>
    <name evidence="2" type="ORF">GHT09_012282</name>
    <name evidence="3" type="ORF">MONAX_5E031495</name>
</gene>
<accession>A0A5E4BQD7</accession>
<evidence type="ECO:0000256" key="1">
    <source>
        <dbReference type="SAM" id="MobiDB-lite"/>
    </source>
</evidence>
<dbReference type="EMBL" id="WJEC01002382">
    <property type="protein sequence ID" value="KAF7476610.1"/>
    <property type="molecule type" value="Genomic_DNA"/>
</dbReference>
<name>A0A5E4BQD7_MARMO</name>
<evidence type="ECO:0000313" key="4">
    <source>
        <dbReference type="Proteomes" id="UP000335636"/>
    </source>
</evidence>
<evidence type="ECO:0000313" key="2">
    <source>
        <dbReference type="EMBL" id="KAF7476610.1"/>
    </source>
</evidence>
<feature type="compositionally biased region" description="Basic residues" evidence="1">
    <location>
        <begin position="135"/>
        <end position="145"/>
    </location>
</feature>
<organism evidence="3 4">
    <name type="scientific">Marmota monax</name>
    <name type="common">Woodchuck</name>
    <dbReference type="NCBI Taxonomy" id="9995"/>
    <lineage>
        <taxon>Eukaryota</taxon>
        <taxon>Metazoa</taxon>
        <taxon>Chordata</taxon>
        <taxon>Craniata</taxon>
        <taxon>Vertebrata</taxon>
        <taxon>Euteleostomi</taxon>
        <taxon>Mammalia</taxon>
        <taxon>Eutheria</taxon>
        <taxon>Euarchontoglires</taxon>
        <taxon>Glires</taxon>
        <taxon>Rodentia</taxon>
        <taxon>Sciuromorpha</taxon>
        <taxon>Sciuridae</taxon>
        <taxon>Xerinae</taxon>
        <taxon>Marmotini</taxon>
        <taxon>Marmota</taxon>
    </lineage>
</organism>
<feature type="compositionally biased region" description="Pro residues" evidence="1">
    <location>
        <begin position="15"/>
        <end position="37"/>
    </location>
</feature>
<evidence type="ECO:0000313" key="3">
    <source>
        <dbReference type="EMBL" id="VTJ71280.1"/>
    </source>
</evidence>
<feature type="compositionally biased region" description="Pro residues" evidence="1">
    <location>
        <begin position="79"/>
        <end position="89"/>
    </location>
</feature>
<protein>
    <submittedName>
        <fullName evidence="3">Uncharacterized protein</fullName>
    </submittedName>
</protein>
<reference evidence="2" key="2">
    <citation type="submission" date="2020-08" db="EMBL/GenBank/DDBJ databases">
        <authorList>
            <person name="Shumante A."/>
            <person name="Zimin A.V."/>
            <person name="Puiu D."/>
            <person name="Salzberg S.L."/>
        </authorList>
    </citation>
    <scope>NUCLEOTIDE SEQUENCE</scope>
    <source>
        <strain evidence="2">WC2-LM</strain>
        <tissue evidence="2">Liver</tissue>
    </source>
</reference>
<dbReference type="Proteomes" id="UP000335636">
    <property type="component" value="Unassembled WGS sequence"/>
</dbReference>
<feature type="region of interest" description="Disordered" evidence="1">
    <location>
        <begin position="1"/>
        <end position="145"/>
    </location>
</feature>